<dbReference type="PROSITE" id="PS00108">
    <property type="entry name" value="PROTEIN_KINASE_ST"/>
    <property type="match status" value="1"/>
</dbReference>
<proteinExistence type="predicted"/>
<dbReference type="AlphaFoldDB" id="G0EEB0"/>
<dbReference type="InterPro" id="IPR000719">
    <property type="entry name" value="Prot_kinase_dom"/>
</dbReference>
<dbReference type="SMART" id="SM00220">
    <property type="entry name" value="S_TKc"/>
    <property type="match status" value="1"/>
</dbReference>
<dbReference type="PROSITE" id="PS50011">
    <property type="entry name" value="PROTEIN_KINASE_DOM"/>
    <property type="match status" value="1"/>
</dbReference>
<dbReference type="STRING" id="694429.Pyrfu_0935"/>
<evidence type="ECO:0000259" key="5">
    <source>
        <dbReference type="PROSITE" id="PS50011"/>
    </source>
</evidence>
<dbReference type="OrthoDB" id="41005at2157"/>
<evidence type="ECO:0000256" key="3">
    <source>
        <dbReference type="ARBA" id="ARBA00022777"/>
    </source>
</evidence>
<evidence type="ECO:0000313" key="6">
    <source>
        <dbReference type="EMBL" id="AEM38804.1"/>
    </source>
</evidence>
<dbReference type="Proteomes" id="UP000001037">
    <property type="component" value="Chromosome"/>
</dbReference>
<keyword evidence="1" id="KW-0808">Transferase</keyword>
<evidence type="ECO:0000313" key="7">
    <source>
        <dbReference type="Proteomes" id="UP000001037"/>
    </source>
</evidence>
<keyword evidence="7" id="KW-1185">Reference proteome</keyword>
<dbReference type="SUPFAM" id="SSF56112">
    <property type="entry name" value="Protein kinase-like (PK-like)"/>
    <property type="match status" value="1"/>
</dbReference>
<accession>G0EEB0</accession>
<dbReference type="PANTHER" id="PTHR43289:SF6">
    <property type="entry name" value="SERINE_THREONINE-PROTEIN KINASE NEKL-3"/>
    <property type="match status" value="1"/>
</dbReference>
<dbReference type="KEGG" id="pfm:Pyrfu_0935"/>
<dbReference type="Gene3D" id="1.10.510.10">
    <property type="entry name" value="Transferase(Phosphotransferase) domain 1"/>
    <property type="match status" value="1"/>
</dbReference>
<keyword evidence="3 6" id="KW-0418">Kinase</keyword>
<keyword evidence="2" id="KW-0547">Nucleotide-binding</keyword>
<dbReference type="InterPro" id="IPR011009">
    <property type="entry name" value="Kinase-like_dom_sf"/>
</dbReference>
<organism evidence="6 7">
    <name type="scientific">Pyrolobus fumarii (strain DSM 11204 / 1A)</name>
    <dbReference type="NCBI Taxonomy" id="694429"/>
    <lineage>
        <taxon>Archaea</taxon>
        <taxon>Thermoproteota</taxon>
        <taxon>Thermoprotei</taxon>
        <taxon>Desulfurococcales</taxon>
        <taxon>Pyrodictiaceae</taxon>
        <taxon>Pyrolobus</taxon>
    </lineage>
</organism>
<dbReference type="PANTHER" id="PTHR43289">
    <property type="entry name" value="MITOGEN-ACTIVATED PROTEIN KINASE KINASE KINASE 20-RELATED"/>
    <property type="match status" value="1"/>
</dbReference>
<name>G0EEB0_PYRF1</name>
<evidence type="ECO:0000256" key="2">
    <source>
        <dbReference type="ARBA" id="ARBA00022741"/>
    </source>
</evidence>
<dbReference type="GO" id="GO:0005524">
    <property type="term" value="F:ATP binding"/>
    <property type="evidence" value="ECO:0007669"/>
    <property type="project" value="UniProtKB-KW"/>
</dbReference>
<dbReference type="InParanoid" id="G0EEB0"/>
<gene>
    <name evidence="6" type="ordered locus">Pyrfu_0935</name>
</gene>
<dbReference type="EMBL" id="CP002838">
    <property type="protein sequence ID" value="AEM38804.1"/>
    <property type="molecule type" value="Genomic_DNA"/>
</dbReference>
<evidence type="ECO:0000256" key="1">
    <source>
        <dbReference type="ARBA" id="ARBA00022679"/>
    </source>
</evidence>
<dbReference type="GO" id="GO:0004674">
    <property type="term" value="F:protein serine/threonine kinase activity"/>
    <property type="evidence" value="ECO:0007669"/>
    <property type="project" value="UniProtKB-KW"/>
</dbReference>
<reference evidence="6 7" key="1">
    <citation type="journal article" date="2011" name="Stand. Genomic Sci.">
        <title>Complete genome sequence of the hyperthermophilic chemolithoautotroph Pyrolobus fumarii type strain (1A).</title>
        <authorList>
            <person name="Anderson I."/>
            <person name="Goker M."/>
            <person name="Nolan M."/>
            <person name="Lucas S."/>
            <person name="Hammon N."/>
            <person name="Deshpande S."/>
            <person name="Cheng J.F."/>
            <person name="Tapia R."/>
            <person name="Han C."/>
            <person name="Goodwin L."/>
            <person name="Pitluck S."/>
            <person name="Huntemann M."/>
            <person name="Liolios K."/>
            <person name="Ivanova N."/>
            <person name="Pagani I."/>
            <person name="Mavromatis K."/>
            <person name="Ovchinikova G."/>
            <person name="Pati A."/>
            <person name="Chen A."/>
            <person name="Palaniappan K."/>
            <person name="Land M."/>
            <person name="Hauser L."/>
            <person name="Brambilla E.M."/>
            <person name="Huber H."/>
            <person name="Yasawong M."/>
            <person name="Rohde M."/>
            <person name="Spring S."/>
            <person name="Abt B."/>
            <person name="Sikorski J."/>
            <person name="Wirth R."/>
            <person name="Detter J.C."/>
            <person name="Woyke T."/>
            <person name="Bristow J."/>
            <person name="Eisen J.A."/>
            <person name="Markowitz V."/>
            <person name="Hugenholtz P."/>
            <person name="Kyrpides N.C."/>
            <person name="Klenk H.P."/>
            <person name="Lapidus A."/>
        </authorList>
    </citation>
    <scope>NUCLEOTIDE SEQUENCE [LARGE SCALE GENOMIC DNA]</scope>
    <source>
        <strain evidence="7">DSM 11204 / 1A</strain>
    </source>
</reference>
<dbReference type="GeneID" id="11139409"/>
<dbReference type="InterPro" id="IPR008271">
    <property type="entry name" value="Ser/Thr_kinase_AS"/>
</dbReference>
<dbReference type="RefSeq" id="WP_014026481.1">
    <property type="nucleotide sequence ID" value="NC_015931.1"/>
</dbReference>
<sequence length="507" mass="56568">MFRIATTIEDASKHLADPLVQLDITMNSRTYVYHKRISGREELEKIILDVSKKLQSNACLSVVVSNKAGEGRLLVCGDAVIGAVFRDGKSGVVLTGERAYIRILEVVTQQDSIVDIMAVERDKLPADIRSLVERARVAAIPAGRPPMVWIGSVLYGFKVERIIGEGGISYVLEGIGANGRFALKILRERSRFGSPLAVGNRGAIESFARMATAMMKMTFASRGVVEAALEERGVTEGLRDKVRLLTGFADNIIRVYGVYIPREEYRNLDEYVKTPPVVVMEYVDGVTLDRIEANVSPFEARKIVYEVAGALALAHTLGFGHFDVKPQNVMVVRVSGFLKAKVFDFTALPIDRRRPPALEEITPEYADPYSLLHGARAYPSYDVYSLGLMAYRLFYKRRPYARLALNYVVLKRVVPKLAESMGRVLPPEAQEYTRKFERLAASMHDPDSFLRAAEELLEAIEPLGPPPGQPENIVDILRKMLALTPERRYRDAIELLKDLGSLFGVTF</sequence>
<dbReference type="HOGENOM" id="CLU_537073_0_0_2"/>
<keyword evidence="6" id="KW-0723">Serine/threonine-protein kinase</keyword>
<protein>
    <submittedName>
        <fullName evidence="6">Serine/threonine protein kinase</fullName>
    </submittedName>
</protein>
<dbReference type="eggNOG" id="arCOG03682">
    <property type="taxonomic scope" value="Archaea"/>
</dbReference>
<feature type="domain" description="Protein kinase" evidence="5">
    <location>
        <begin position="157"/>
        <end position="503"/>
    </location>
</feature>
<dbReference type="Pfam" id="PF00069">
    <property type="entry name" value="Pkinase"/>
    <property type="match status" value="1"/>
</dbReference>
<evidence type="ECO:0000256" key="4">
    <source>
        <dbReference type="ARBA" id="ARBA00022840"/>
    </source>
</evidence>
<keyword evidence="4" id="KW-0067">ATP-binding</keyword>